<reference evidence="1 2" key="1">
    <citation type="journal article" date="2012" name="J. Bacteriol.">
        <title>Draft Genome Sequence of Plant Growth-Promoting Rhizobium Mesorhizobium amorphae, Isolated from Zinc-Lead Mine Tailings.</title>
        <authorList>
            <person name="Hao X."/>
            <person name="Lin Y."/>
            <person name="Johnstone L."/>
            <person name="Baltrus D.A."/>
            <person name="Miller S.J."/>
            <person name="Wei G."/>
            <person name="Rensing C."/>
        </authorList>
    </citation>
    <scope>NUCLEOTIDE SEQUENCE [LARGE SCALE GENOMIC DNA]</scope>
    <source>
        <strain evidence="1 2">CCNWGS0123</strain>
    </source>
</reference>
<organism evidence="1 2">
    <name type="scientific">Mesorhizobium amorphae CCNWGS0123</name>
    <dbReference type="NCBI Taxonomy" id="1082933"/>
    <lineage>
        <taxon>Bacteria</taxon>
        <taxon>Pseudomonadati</taxon>
        <taxon>Pseudomonadota</taxon>
        <taxon>Alphaproteobacteria</taxon>
        <taxon>Hyphomicrobiales</taxon>
        <taxon>Phyllobacteriaceae</taxon>
        <taxon>Mesorhizobium</taxon>
    </lineage>
</organism>
<dbReference type="EMBL" id="AGSN01000084">
    <property type="protein sequence ID" value="EHH12336.1"/>
    <property type="molecule type" value="Genomic_DNA"/>
</dbReference>
<evidence type="ECO:0000313" key="1">
    <source>
        <dbReference type="EMBL" id="EHH12336.1"/>
    </source>
</evidence>
<dbReference type="RefSeq" id="WP_006201420.1">
    <property type="nucleotide sequence ID" value="NZ_AGSN01000084.1"/>
</dbReference>
<dbReference type="PATRIC" id="fig|1082933.3.peg.1849"/>
<name>G6Y7L4_9HYPH</name>
<proteinExistence type="predicted"/>
<accession>G6Y7L4</accession>
<evidence type="ECO:0000313" key="2">
    <source>
        <dbReference type="Proteomes" id="UP000002949"/>
    </source>
</evidence>
<sequence>MAQHIAQKLRLTSALLGTVSRKDLAAAFRRVNPKTAFDLGRADKWLQGRAQPRDHSVYDDWAKLLRLAQSGVWIAESDLASFTAEICAQHGVDRAELERHAGAQFETSSTHEERSLAFALAGTYACYSRAWSPYYRGHFIKGILSIEGGPGLHGLTATYREALPTGQLVLGGPVTPAKRGLYVHLKEVGGDAQFFLSLFPQSKPGSVLGGYMCGTAIIGPEAQPSLTRILVVHVRDLAPGAASWGGYLLPDQSITRDLALLGMAIEQPELVDRQLTRFLVGGSDGGVHQIPPTEFRAILDVFDRHWLSHAG</sequence>
<protein>
    <submittedName>
        <fullName evidence="1">Uncharacterized protein</fullName>
    </submittedName>
</protein>
<keyword evidence="2" id="KW-1185">Reference proteome</keyword>
<gene>
    <name evidence="1" type="ORF">MEA186_09650</name>
</gene>
<dbReference type="Proteomes" id="UP000002949">
    <property type="component" value="Unassembled WGS sequence"/>
</dbReference>
<dbReference type="AlphaFoldDB" id="G6Y7L4"/>
<dbReference type="KEGG" id="mamo:A6B35_14650"/>
<dbReference type="OrthoDB" id="8154007at2"/>